<evidence type="ECO:0000313" key="3">
    <source>
        <dbReference type="EMBL" id="CAB4739652.1"/>
    </source>
</evidence>
<reference evidence="2" key="1">
    <citation type="submission" date="2020-05" db="EMBL/GenBank/DDBJ databases">
        <authorList>
            <person name="Chiriac C."/>
            <person name="Salcher M."/>
            <person name="Ghai R."/>
            <person name="Kavagutti S V."/>
        </authorList>
    </citation>
    <scope>NUCLEOTIDE SEQUENCE</scope>
</reference>
<dbReference type="GO" id="GO:0005975">
    <property type="term" value="P:carbohydrate metabolic process"/>
    <property type="evidence" value="ECO:0007669"/>
    <property type="project" value="InterPro"/>
</dbReference>
<gene>
    <name evidence="2" type="ORF">UFOPK2289_00868</name>
    <name evidence="3" type="ORF">UFOPK2822_00080</name>
    <name evidence="4" type="ORF">UFOPK3346_00093</name>
    <name evidence="5" type="ORF">UFOPK3670_00511</name>
    <name evidence="6" type="ORF">UFOPK4308_00593</name>
</gene>
<evidence type="ECO:0000259" key="1">
    <source>
        <dbReference type="SMART" id="SM00642"/>
    </source>
</evidence>
<dbReference type="Gene3D" id="3.20.20.80">
    <property type="entry name" value="Glycosidases"/>
    <property type="match status" value="1"/>
</dbReference>
<dbReference type="SUPFAM" id="SSF51445">
    <property type="entry name" value="(Trans)glycosidases"/>
    <property type="match status" value="1"/>
</dbReference>
<organism evidence="2">
    <name type="scientific">freshwater metagenome</name>
    <dbReference type="NCBI Taxonomy" id="449393"/>
    <lineage>
        <taxon>unclassified sequences</taxon>
        <taxon>metagenomes</taxon>
        <taxon>ecological metagenomes</taxon>
    </lineage>
</organism>
<dbReference type="Gene3D" id="2.60.40.1180">
    <property type="entry name" value="Golgi alpha-mannosidase II"/>
    <property type="match status" value="1"/>
</dbReference>
<evidence type="ECO:0000313" key="5">
    <source>
        <dbReference type="EMBL" id="CAB4918695.1"/>
    </source>
</evidence>
<dbReference type="SMART" id="SM00642">
    <property type="entry name" value="Aamy"/>
    <property type="match status" value="1"/>
</dbReference>
<dbReference type="SUPFAM" id="SSF51011">
    <property type="entry name" value="Glycosyl hydrolase domain"/>
    <property type="match status" value="1"/>
</dbReference>
<protein>
    <submittedName>
        <fullName evidence="2">Unannotated protein</fullName>
    </submittedName>
</protein>
<dbReference type="InterPro" id="IPR013780">
    <property type="entry name" value="Glyco_hydro_b"/>
</dbReference>
<name>A0A6J6M0V9_9ZZZZ</name>
<dbReference type="AlphaFoldDB" id="A0A6J6M0V9"/>
<dbReference type="InterPro" id="IPR006047">
    <property type="entry name" value="GH13_cat_dom"/>
</dbReference>
<proteinExistence type="predicted"/>
<dbReference type="InterPro" id="IPR017853">
    <property type="entry name" value="GH"/>
</dbReference>
<dbReference type="PANTHER" id="PTHR10357">
    <property type="entry name" value="ALPHA-AMYLASE FAMILY MEMBER"/>
    <property type="match status" value="1"/>
</dbReference>
<evidence type="ECO:0000313" key="2">
    <source>
        <dbReference type="EMBL" id="CAB4666494.1"/>
    </source>
</evidence>
<sequence>MRIFRPIIISALSLSILVGTLASTHADGLPALAKPVARGPQSDESVYFVMTDRFANGDTSNDQAGLTGDRYSTGFDPTDIGWWHGGDFTGLTAHLDYIKAMGFTAIWITPPVKQQYVQGSSGAYHGYWGVDFTTVDPHLGTEAEFKNFVDHAHTLGLKVILDVVANHTADVIKYKVGKAFPYIPEELATIKKPAWLNDINNYHNLGDSTFSGDSVLNGDFYGLDDLFTEKPAVVQGWTQVWSDWITKFGIDGLRIDTFKHVDPAFWKAVLPKVLAVAAKAGKVDFPIFGEASDVDVATLATYVSEHQTPSVLDFAFQQNVAMFANGGDSSSLLALFNDDDAYTTSTTSAYGLATFLGNHDMGRTGMILSQYGSDAEILEKSKLANALLFLLRGGPILYYGDEIGMAGSGGDKSARQDMFATQVPEWQSETRIGGSPIGTASGFDTPNPLRDEITQLQSVIAGNPALRSGTQQSRYAKKSTYVATRFAGNQEYIIAFNSGDVSEQSIFTVGTPSAEWSVIAGAGVQKTTGTSVTLTLAPRSYVVFKAGKKFVPQSKLSITLKPPAVDYLMQRWVGLSATVLGNDYTEVTFAARKVGGAWKVIGTSDRRTVAAAQTKGGLYRVFLHPADYKIGTKIEVVAIAKNAAGIRVASKILKYEVR</sequence>
<dbReference type="EMBL" id="CAFBMV010000003">
    <property type="protein sequence ID" value="CAB4918695.1"/>
    <property type="molecule type" value="Genomic_DNA"/>
</dbReference>
<feature type="domain" description="Glycosyl hydrolase family 13 catalytic" evidence="1">
    <location>
        <begin position="48"/>
        <end position="450"/>
    </location>
</feature>
<evidence type="ECO:0000313" key="4">
    <source>
        <dbReference type="EMBL" id="CAB4855594.1"/>
    </source>
</evidence>
<dbReference type="EMBL" id="CAEZWT010000022">
    <property type="protein sequence ID" value="CAB4666494.1"/>
    <property type="molecule type" value="Genomic_DNA"/>
</dbReference>
<dbReference type="PANTHER" id="PTHR10357:SF209">
    <property type="entry name" value="PERIPLASMIC ALPHA-AMYLASE"/>
    <property type="match status" value="1"/>
</dbReference>
<accession>A0A6J6M0V9</accession>
<dbReference type="Pfam" id="PF00128">
    <property type="entry name" value="Alpha-amylase"/>
    <property type="match status" value="1"/>
</dbReference>
<dbReference type="EMBL" id="CAFBLE010000001">
    <property type="protein sequence ID" value="CAB4855594.1"/>
    <property type="molecule type" value="Genomic_DNA"/>
</dbReference>
<dbReference type="CDD" id="cd11339">
    <property type="entry name" value="AmyAc_bac_CMD_like_2"/>
    <property type="match status" value="1"/>
</dbReference>
<dbReference type="EMBL" id="CAFBQL010000003">
    <property type="protein sequence ID" value="CAB5056353.1"/>
    <property type="molecule type" value="Genomic_DNA"/>
</dbReference>
<dbReference type="EMBL" id="CAEZZC010000001">
    <property type="protein sequence ID" value="CAB4739652.1"/>
    <property type="molecule type" value="Genomic_DNA"/>
</dbReference>
<evidence type="ECO:0000313" key="6">
    <source>
        <dbReference type="EMBL" id="CAB5056353.1"/>
    </source>
</evidence>